<dbReference type="OrthoDB" id="2248271at2"/>
<dbReference type="STRING" id="1133569.FD21_GL000359"/>
<keyword evidence="2" id="KW-1185">Reference proteome</keyword>
<proteinExistence type="predicted"/>
<dbReference type="EMBL" id="AYYX01000013">
    <property type="protein sequence ID" value="KRM89093.1"/>
    <property type="molecule type" value="Genomic_DNA"/>
</dbReference>
<dbReference type="PATRIC" id="fig|1133569.4.peg.380"/>
<sequence length="113" mass="13117">MDNLQNLIPVNLQEATIKLFWEQSQGKQISQDQIILQAVLENVRLMLADELEGPYWEANWAKEDLLIKILDINHHIVGQIKPLTTSFTADFKQNAPKLIDELDRQIKNIVRQN</sequence>
<dbReference type="AlphaFoldDB" id="A0A0R2CCK1"/>
<reference evidence="1 2" key="1">
    <citation type="journal article" date="2015" name="Genome Announc.">
        <title>Expanding the biotechnology potential of lactobacilli through comparative genomics of 213 strains and associated genera.</title>
        <authorList>
            <person name="Sun Z."/>
            <person name="Harris H.M."/>
            <person name="McCann A."/>
            <person name="Guo C."/>
            <person name="Argimon S."/>
            <person name="Zhang W."/>
            <person name="Yang X."/>
            <person name="Jeffery I.B."/>
            <person name="Cooney J.C."/>
            <person name="Kagawa T.F."/>
            <person name="Liu W."/>
            <person name="Song Y."/>
            <person name="Salvetti E."/>
            <person name="Wrobel A."/>
            <person name="Rasinkangas P."/>
            <person name="Parkhill J."/>
            <person name="Rea M.C."/>
            <person name="O'Sullivan O."/>
            <person name="Ritari J."/>
            <person name="Douillard F.P."/>
            <person name="Paul Ross R."/>
            <person name="Yang R."/>
            <person name="Briner A.E."/>
            <person name="Felis G.E."/>
            <person name="de Vos W.M."/>
            <person name="Barrangou R."/>
            <person name="Klaenhammer T.R."/>
            <person name="Caufield P.W."/>
            <person name="Cui Y."/>
            <person name="Zhang H."/>
            <person name="O'Toole P.W."/>
        </authorList>
    </citation>
    <scope>NUCLEOTIDE SEQUENCE [LARGE SCALE GENOMIC DNA]</scope>
    <source>
        <strain evidence="1 2">DSM 20605</strain>
    </source>
</reference>
<organism evidence="1 2">
    <name type="scientific">Liquorilactobacillus vini DSM 20605</name>
    <dbReference type="NCBI Taxonomy" id="1133569"/>
    <lineage>
        <taxon>Bacteria</taxon>
        <taxon>Bacillati</taxon>
        <taxon>Bacillota</taxon>
        <taxon>Bacilli</taxon>
        <taxon>Lactobacillales</taxon>
        <taxon>Lactobacillaceae</taxon>
        <taxon>Liquorilactobacillus</taxon>
    </lineage>
</organism>
<evidence type="ECO:0000313" key="2">
    <source>
        <dbReference type="Proteomes" id="UP000051576"/>
    </source>
</evidence>
<accession>A0A0R2CCK1</accession>
<gene>
    <name evidence="1" type="ORF">FD21_GL000359</name>
</gene>
<protein>
    <submittedName>
        <fullName evidence="1">Uncharacterized protein</fullName>
    </submittedName>
</protein>
<dbReference type="Proteomes" id="UP000051576">
    <property type="component" value="Unassembled WGS sequence"/>
</dbReference>
<name>A0A0R2CCK1_9LACO</name>
<dbReference type="RefSeq" id="WP_010581476.1">
    <property type="nucleotide sequence ID" value="NZ_AHYZ01000197.1"/>
</dbReference>
<comment type="caution">
    <text evidence="1">The sequence shown here is derived from an EMBL/GenBank/DDBJ whole genome shotgun (WGS) entry which is preliminary data.</text>
</comment>
<evidence type="ECO:0000313" key="1">
    <source>
        <dbReference type="EMBL" id="KRM89093.1"/>
    </source>
</evidence>